<keyword evidence="2 6" id="KW-0808">Transferase</keyword>
<reference evidence="8" key="2">
    <citation type="submission" date="2022-05" db="EMBL/GenBank/DDBJ databases">
        <authorList>
            <person name="Kim J.-S."/>
            <person name="Lee K."/>
            <person name="Suh M."/>
            <person name="Eom M."/>
            <person name="Kim J.-S."/>
            <person name="Kim D.-S."/>
            <person name="Ko S.-H."/>
            <person name="Shin Y."/>
            <person name="Lee J.-S."/>
        </authorList>
    </citation>
    <scope>NUCLEOTIDE SEQUENCE</scope>
    <source>
        <strain evidence="8">N237</strain>
    </source>
</reference>
<evidence type="ECO:0000256" key="5">
    <source>
        <dbReference type="ARBA" id="ARBA00022840"/>
    </source>
</evidence>
<dbReference type="RefSeq" id="WP_249771549.1">
    <property type="nucleotide sequence ID" value="NZ_CP097332.1"/>
</dbReference>
<protein>
    <submittedName>
        <fullName evidence="8">1-phosphofructokinase family hexose kinase</fullName>
    </submittedName>
</protein>
<sequence>MILAVCLNAAIDVTYTVDRIQPGASHRVREVRHRAGGKAVNVARVLRQLGEPARLLAFAGSTTGQQLAHDLAAAGLDHRLVPTAGDTRRTVTVVDIADATVFNEPGPVITPAEWAVFVEVFRDEMKSADLLVLAGSLPRGLEPGAYGELIELAHLEGVPAILDADGPALDTALPARPFLVKPNHHELAELVGRSLTSANDVHLAAAELADRGPSVVLVSRGEQGLIAVTPDGTWQAGAPERVRGNPTGAGDSLVAAVAAGVRAGKDWPAILADGIATSAAAVAVEVAGEIDPATRARLRPRVLIESVSTTRAVTDAADEADEADAAVIVADDAVTVATEGES</sequence>
<evidence type="ECO:0000313" key="8">
    <source>
        <dbReference type="EMBL" id="UQX88240.1"/>
    </source>
</evidence>
<dbReference type="Proteomes" id="UP001056336">
    <property type="component" value="Chromosome"/>
</dbReference>
<dbReference type="PROSITE" id="PS00584">
    <property type="entry name" value="PFKB_KINASES_2"/>
    <property type="match status" value="1"/>
</dbReference>
<name>A0ABY4QXH3_9ACTN</name>
<evidence type="ECO:0000256" key="3">
    <source>
        <dbReference type="ARBA" id="ARBA00022741"/>
    </source>
</evidence>
<keyword evidence="3" id="KW-0547">Nucleotide-binding</keyword>
<dbReference type="InterPro" id="IPR002173">
    <property type="entry name" value="Carboh/pur_kinase_PfkB_CS"/>
</dbReference>
<evidence type="ECO:0000256" key="6">
    <source>
        <dbReference type="PIRNR" id="PIRNR000535"/>
    </source>
</evidence>
<dbReference type="InterPro" id="IPR017583">
    <property type="entry name" value="Tagatose/fructose_Pkinase"/>
</dbReference>
<reference evidence="8" key="1">
    <citation type="journal article" date="2018" name="Int. J. Syst. Evol. Microbiol.">
        <title>Jatrophihabitans telluris sp. nov., isolated from sediment soil of lava forest wetlands and the emended description of the genus Jatrophihabitans.</title>
        <authorList>
            <person name="Lee K.C."/>
            <person name="Suh M.K."/>
            <person name="Eom M.K."/>
            <person name="Kim K.K."/>
            <person name="Kim J.S."/>
            <person name="Kim D.S."/>
            <person name="Ko S.H."/>
            <person name="Shin Y.K."/>
            <person name="Lee J.S."/>
        </authorList>
    </citation>
    <scope>NUCLEOTIDE SEQUENCE</scope>
    <source>
        <strain evidence="8">N237</strain>
    </source>
</reference>
<proteinExistence type="inferred from homology"/>
<dbReference type="EMBL" id="CP097332">
    <property type="protein sequence ID" value="UQX88240.1"/>
    <property type="molecule type" value="Genomic_DNA"/>
</dbReference>
<dbReference type="InterPro" id="IPR011611">
    <property type="entry name" value="PfkB_dom"/>
</dbReference>
<dbReference type="PANTHER" id="PTHR46566">
    <property type="entry name" value="1-PHOSPHOFRUCTOKINASE-RELATED"/>
    <property type="match status" value="1"/>
</dbReference>
<keyword evidence="9" id="KW-1185">Reference proteome</keyword>
<dbReference type="PIRSF" id="PIRSF000535">
    <property type="entry name" value="1PFK/6PFK/LacC"/>
    <property type="match status" value="1"/>
</dbReference>
<evidence type="ECO:0000256" key="1">
    <source>
        <dbReference type="ARBA" id="ARBA00010688"/>
    </source>
</evidence>
<evidence type="ECO:0000256" key="2">
    <source>
        <dbReference type="ARBA" id="ARBA00022679"/>
    </source>
</evidence>
<evidence type="ECO:0000256" key="4">
    <source>
        <dbReference type="ARBA" id="ARBA00022777"/>
    </source>
</evidence>
<feature type="domain" description="Carbohydrate kinase PfkB" evidence="7">
    <location>
        <begin position="5"/>
        <end position="287"/>
    </location>
</feature>
<gene>
    <name evidence="8" type="ORF">M6D93_18425</name>
</gene>
<keyword evidence="5" id="KW-0067">ATP-binding</keyword>
<dbReference type="Gene3D" id="3.40.1190.20">
    <property type="match status" value="1"/>
</dbReference>
<dbReference type="SUPFAM" id="SSF53613">
    <property type="entry name" value="Ribokinase-like"/>
    <property type="match status" value="1"/>
</dbReference>
<dbReference type="PANTHER" id="PTHR46566:SF5">
    <property type="entry name" value="1-PHOSPHOFRUCTOKINASE"/>
    <property type="match status" value="1"/>
</dbReference>
<evidence type="ECO:0000259" key="7">
    <source>
        <dbReference type="Pfam" id="PF00294"/>
    </source>
</evidence>
<dbReference type="Pfam" id="PF00294">
    <property type="entry name" value="PfkB"/>
    <property type="match status" value="1"/>
</dbReference>
<organism evidence="8 9">
    <name type="scientific">Jatrophihabitans telluris</name>
    <dbReference type="NCBI Taxonomy" id="2038343"/>
    <lineage>
        <taxon>Bacteria</taxon>
        <taxon>Bacillati</taxon>
        <taxon>Actinomycetota</taxon>
        <taxon>Actinomycetes</taxon>
        <taxon>Jatrophihabitantales</taxon>
        <taxon>Jatrophihabitantaceae</taxon>
        <taxon>Jatrophihabitans</taxon>
    </lineage>
</organism>
<evidence type="ECO:0000313" key="9">
    <source>
        <dbReference type="Proteomes" id="UP001056336"/>
    </source>
</evidence>
<dbReference type="CDD" id="cd01164">
    <property type="entry name" value="FruK_PfkB_like"/>
    <property type="match status" value="1"/>
</dbReference>
<dbReference type="NCBIfam" id="TIGR03168">
    <property type="entry name" value="1-PFK"/>
    <property type="match status" value="1"/>
</dbReference>
<comment type="similarity">
    <text evidence="1">Belongs to the carbohydrate kinase PfkB family.</text>
</comment>
<keyword evidence="4" id="KW-0418">Kinase</keyword>
<dbReference type="PROSITE" id="PS00583">
    <property type="entry name" value="PFKB_KINASES_1"/>
    <property type="match status" value="1"/>
</dbReference>
<dbReference type="InterPro" id="IPR029056">
    <property type="entry name" value="Ribokinase-like"/>
</dbReference>
<accession>A0ABY4QXH3</accession>